<evidence type="ECO:0000256" key="4">
    <source>
        <dbReference type="ARBA" id="ARBA00022982"/>
    </source>
</evidence>
<dbReference type="PANTHER" id="PTHR40942:SF4">
    <property type="entry name" value="CYTOCHROME C5"/>
    <property type="match status" value="1"/>
</dbReference>
<dbReference type="PROSITE" id="PS51007">
    <property type="entry name" value="CYTC"/>
    <property type="match status" value="1"/>
</dbReference>
<feature type="transmembrane region" description="Helical" evidence="7">
    <location>
        <begin position="12"/>
        <end position="34"/>
    </location>
</feature>
<dbReference type="SUPFAM" id="SSF46626">
    <property type="entry name" value="Cytochrome c"/>
    <property type="match status" value="1"/>
</dbReference>
<name>A0A3E1K9F7_9GAMM</name>
<keyword evidence="1" id="KW-0813">Transport</keyword>
<gene>
    <name evidence="9" type="ORF">DZC52_06805</name>
</gene>
<keyword evidence="7" id="KW-0812">Transmembrane</keyword>
<keyword evidence="7" id="KW-0472">Membrane</keyword>
<dbReference type="Gene3D" id="1.10.760.10">
    <property type="entry name" value="Cytochrome c-like domain"/>
    <property type="match status" value="1"/>
</dbReference>
<dbReference type="InterPro" id="IPR009056">
    <property type="entry name" value="Cyt_c-like_dom"/>
</dbReference>
<proteinExistence type="predicted"/>
<dbReference type="GO" id="GO:0005506">
    <property type="term" value="F:iron ion binding"/>
    <property type="evidence" value="ECO:0007669"/>
    <property type="project" value="InterPro"/>
</dbReference>
<dbReference type="RefSeq" id="WP_116650380.1">
    <property type="nucleotide sequence ID" value="NZ_QUZK01000032.1"/>
</dbReference>
<organism evidence="9 10">
    <name type="scientific">Wenzhouxiangella sediminis</name>
    <dbReference type="NCBI Taxonomy" id="1792836"/>
    <lineage>
        <taxon>Bacteria</taxon>
        <taxon>Pseudomonadati</taxon>
        <taxon>Pseudomonadota</taxon>
        <taxon>Gammaproteobacteria</taxon>
        <taxon>Chromatiales</taxon>
        <taxon>Wenzhouxiangellaceae</taxon>
        <taxon>Wenzhouxiangella</taxon>
    </lineage>
</organism>
<dbReference type="AlphaFoldDB" id="A0A3E1K9F7"/>
<dbReference type="GO" id="GO:0009055">
    <property type="term" value="F:electron transfer activity"/>
    <property type="evidence" value="ECO:0007669"/>
    <property type="project" value="InterPro"/>
</dbReference>
<dbReference type="GO" id="GO:0020037">
    <property type="term" value="F:heme binding"/>
    <property type="evidence" value="ECO:0007669"/>
    <property type="project" value="InterPro"/>
</dbReference>
<evidence type="ECO:0000256" key="3">
    <source>
        <dbReference type="ARBA" id="ARBA00022723"/>
    </source>
</evidence>
<keyword evidence="10" id="KW-1185">Reference proteome</keyword>
<dbReference type="PANTHER" id="PTHR40942">
    <property type="match status" value="1"/>
</dbReference>
<dbReference type="InterPro" id="IPR002323">
    <property type="entry name" value="Cyt_CIE"/>
</dbReference>
<sequence length="170" mass="17637">MSEQHDRQFIQTFSAVLAGLVAFTVVIIILALIIHDREFDGEQSAARQAAVEERLQPVGGVYAGETGRAAAQAAAEAAAASSEPQVAFEGSTDGEMIYGRVCAACHDSGAAGAPRLVAGEMGARVADKGRETLVSNAINGINAMPARGGRSDLSDEQVAASVDYMLDQVE</sequence>
<dbReference type="PRINTS" id="PR00607">
    <property type="entry name" value="CYTCHROMECIE"/>
</dbReference>
<feature type="domain" description="Cytochrome c" evidence="8">
    <location>
        <begin position="89"/>
        <end position="169"/>
    </location>
</feature>
<evidence type="ECO:0000259" key="8">
    <source>
        <dbReference type="PROSITE" id="PS51007"/>
    </source>
</evidence>
<protein>
    <submittedName>
        <fullName evidence="9">Cytochrome c5 family protein</fullName>
    </submittedName>
</protein>
<dbReference type="EMBL" id="QUZK01000032">
    <property type="protein sequence ID" value="RFF30751.1"/>
    <property type="molecule type" value="Genomic_DNA"/>
</dbReference>
<evidence type="ECO:0000256" key="7">
    <source>
        <dbReference type="SAM" id="Phobius"/>
    </source>
</evidence>
<keyword evidence="5 6" id="KW-0408">Iron</keyword>
<dbReference type="Pfam" id="PF13442">
    <property type="entry name" value="Cytochrome_CBB3"/>
    <property type="match status" value="1"/>
</dbReference>
<dbReference type="OrthoDB" id="9814708at2"/>
<dbReference type="InterPro" id="IPR036909">
    <property type="entry name" value="Cyt_c-like_dom_sf"/>
</dbReference>
<evidence type="ECO:0000256" key="5">
    <source>
        <dbReference type="ARBA" id="ARBA00023004"/>
    </source>
</evidence>
<keyword evidence="4" id="KW-0249">Electron transport</keyword>
<dbReference type="Proteomes" id="UP000260351">
    <property type="component" value="Unassembled WGS sequence"/>
</dbReference>
<accession>A0A3E1K9F7</accession>
<keyword evidence="2 6" id="KW-0349">Heme</keyword>
<evidence type="ECO:0000313" key="10">
    <source>
        <dbReference type="Proteomes" id="UP000260351"/>
    </source>
</evidence>
<comment type="caution">
    <text evidence="9">The sequence shown here is derived from an EMBL/GenBank/DDBJ whole genome shotgun (WGS) entry which is preliminary data.</text>
</comment>
<evidence type="ECO:0000256" key="6">
    <source>
        <dbReference type="PROSITE-ProRule" id="PRU00433"/>
    </source>
</evidence>
<keyword evidence="3 6" id="KW-0479">Metal-binding</keyword>
<reference evidence="9 10" key="1">
    <citation type="submission" date="2018-08" db="EMBL/GenBank/DDBJ databases">
        <title>Wenzhouxiangella salilacus sp. nov., a novel bacterium isolated from a saline lake in Xinjiang Province, China.</title>
        <authorList>
            <person name="Han S."/>
        </authorList>
    </citation>
    <scope>NUCLEOTIDE SEQUENCE [LARGE SCALE GENOMIC DNA]</scope>
    <source>
        <strain evidence="9 10">XDB06</strain>
    </source>
</reference>
<evidence type="ECO:0000313" key="9">
    <source>
        <dbReference type="EMBL" id="RFF30751.1"/>
    </source>
</evidence>
<keyword evidence="7" id="KW-1133">Transmembrane helix</keyword>
<evidence type="ECO:0000256" key="2">
    <source>
        <dbReference type="ARBA" id="ARBA00022617"/>
    </source>
</evidence>
<evidence type="ECO:0000256" key="1">
    <source>
        <dbReference type="ARBA" id="ARBA00022448"/>
    </source>
</evidence>